<evidence type="ECO:0000313" key="1">
    <source>
        <dbReference type="EMBL" id="EGT41780.1"/>
    </source>
</evidence>
<dbReference type="HOGENOM" id="CLU_1409942_0_0_1"/>
<dbReference type="Proteomes" id="UP000008068">
    <property type="component" value="Unassembled WGS sequence"/>
</dbReference>
<protein>
    <submittedName>
        <fullName evidence="1">Uncharacterized protein</fullName>
    </submittedName>
</protein>
<reference evidence="2" key="1">
    <citation type="submission" date="2011-07" db="EMBL/GenBank/DDBJ databases">
        <authorList>
            <consortium name="Caenorhabditis brenneri Sequencing and Analysis Consortium"/>
            <person name="Wilson R.K."/>
        </authorList>
    </citation>
    <scope>NUCLEOTIDE SEQUENCE [LARGE SCALE GENOMIC DNA]</scope>
    <source>
        <strain evidence="2">PB2801</strain>
    </source>
</reference>
<organism evidence="2">
    <name type="scientific">Caenorhabditis brenneri</name>
    <name type="common">Nematode worm</name>
    <dbReference type="NCBI Taxonomy" id="135651"/>
    <lineage>
        <taxon>Eukaryota</taxon>
        <taxon>Metazoa</taxon>
        <taxon>Ecdysozoa</taxon>
        <taxon>Nematoda</taxon>
        <taxon>Chromadorea</taxon>
        <taxon>Rhabditida</taxon>
        <taxon>Rhabditina</taxon>
        <taxon>Rhabditomorpha</taxon>
        <taxon>Rhabditoidea</taxon>
        <taxon>Rhabditidae</taxon>
        <taxon>Peloderinae</taxon>
        <taxon>Caenorhabditis</taxon>
    </lineage>
</organism>
<dbReference type="EMBL" id="GL380001">
    <property type="protein sequence ID" value="EGT41780.1"/>
    <property type="molecule type" value="Genomic_DNA"/>
</dbReference>
<dbReference type="AlphaFoldDB" id="G0P0L9"/>
<gene>
    <name evidence="1" type="ORF">CAEBREN_05382</name>
</gene>
<proteinExistence type="predicted"/>
<evidence type="ECO:0000313" key="2">
    <source>
        <dbReference type="Proteomes" id="UP000008068"/>
    </source>
</evidence>
<dbReference type="InParanoid" id="G0P0L9"/>
<name>G0P0L9_CAEBE</name>
<sequence length="193" mass="22579">MIGKKRAENRRIAKLSSNPLPSLSHLIPSDLGNGPSSSAATPELDRTFFIYMPNAFAHTKKRQELKDLFFNIQRYQLRRLMEDTERDAEWLKKVLAYTNCIRAQFTYTHTWAACYSLMLSPWGLDEETKKMIMEKENDKKKCKKLPLTPPLTSIPGIPKDLQRNLWMFPATHHLQDIKEAQKDEEWIEKAEEK</sequence>
<keyword evidence="2" id="KW-1185">Reference proteome</keyword>
<accession>G0P0L9</accession>